<dbReference type="Gene3D" id="3.40.1350.10">
    <property type="match status" value="1"/>
</dbReference>
<dbReference type="PANTHER" id="PTHR30547">
    <property type="entry name" value="UNCHARACTERIZED PROTEIN YHCG-RELATED"/>
    <property type="match status" value="1"/>
</dbReference>
<protein>
    <submittedName>
        <fullName evidence="3">DUF1016 domain-containing protein</fullName>
    </submittedName>
</protein>
<accession>A0A839IW84</accession>
<dbReference type="InterPro" id="IPR011856">
    <property type="entry name" value="tRNA_endonuc-like_dom_sf"/>
</dbReference>
<evidence type="ECO:0000259" key="2">
    <source>
        <dbReference type="Pfam" id="PF17761"/>
    </source>
</evidence>
<reference evidence="3 4" key="1">
    <citation type="submission" date="2020-08" db="EMBL/GenBank/DDBJ databases">
        <title>Oceanospirillum sp. nov. isolated from marine sediment.</title>
        <authorList>
            <person name="Ji X."/>
        </authorList>
    </citation>
    <scope>NUCLEOTIDE SEQUENCE [LARGE SCALE GENOMIC DNA]</scope>
    <source>
        <strain evidence="3 4">D5</strain>
    </source>
</reference>
<dbReference type="GO" id="GO:0003676">
    <property type="term" value="F:nucleic acid binding"/>
    <property type="evidence" value="ECO:0007669"/>
    <property type="project" value="InterPro"/>
</dbReference>
<feature type="domain" description="YhcG N-terminal" evidence="2">
    <location>
        <begin position="16"/>
        <end position="155"/>
    </location>
</feature>
<dbReference type="RefSeq" id="WP_182810409.1">
    <property type="nucleotide sequence ID" value="NZ_JACJFM010000032.1"/>
</dbReference>
<name>A0A839IW84_9GAMM</name>
<evidence type="ECO:0000259" key="1">
    <source>
        <dbReference type="Pfam" id="PF06250"/>
    </source>
</evidence>
<evidence type="ECO:0000313" key="4">
    <source>
        <dbReference type="Proteomes" id="UP000565262"/>
    </source>
</evidence>
<dbReference type="PANTHER" id="PTHR30547:SF5">
    <property type="entry name" value="NUCLEASE YHCG-RELATED"/>
    <property type="match status" value="1"/>
</dbReference>
<dbReference type="Proteomes" id="UP000565262">
    <property type="component" value="Unassembled WGS sequence"/>
</dbReference>
<dbReference type="Pfam" id="PF17761">
    <property type="entry name" value="DUF1016_N"/>
    <property type="match status" value="1"/>
</dbReference>
<evidence type="ECO:0000313" key="3">
    <source>
        <dbReference type="EMBL" id="MBB1488637.1"/>
    </source>
</evidence>
<dbReference type="AlphaFoldDB" id="A0A839IW84"/>
<proteinExistence type="predicted"/>
<dbReference type="Pfam" id="PF06250">
    <property type="entry name" value="YhcG_C"/>
    <property type="match status" value="1"/>
</dbReference>
<sequence>MTQVSHTDYQQWLSSLKQVFRQRQLKAAVAVNTQLLEFYWHLGQEIVEKQQSSTWGQGFLTQLSKDLMAEFPDIKGFSKRNLEQIRRWYLFWSSDAAIAKQAATQFLQIPWWHNIVIVTKAQNHEEALFYVAQTQQHGWSRAVLTHQMESQLWQRTGSTVTNFEQALPSAQSDLAQQTLKDPYVFDFLTLTEDYNEHELEKELVSHISQFLLELGAGFAYVGKQVPVSVGDKDFYIDLLFYHVRLHCYVVIELKTGDFKPEYAGKLNFYINAVDGEIKTEQDQPTIGLLLCHSKDKLIAEYALKGIDTPMGISEYQLTQAIPAELQDKLPSIEQIERELAEELNKMEGDKS</sequence>
<dbReference type="EMBL" id="JACJFM010000032">
    <property type="protein sequence ID" value="MBB1488637.1"/>
    <property type="molecule type" value="Genomic_DNA"/>
</dbReference>
<keyword evidence="4" id="KW-1185">Reference proteome</keyword>
<dbReference type="InterPro" id="IPR041527">
    <property type="entry name" value="YhcG_N"/>
</dbReference>
<gene>
    <name evidence="3" type="ORF">H4O21_18685</name>
</gene>
<feature type="domain" description="YhcG PDDEXK nuclease" evidence="1">
    <location>
        <begin position="176"/>
        <end position="330"/>
    </location>
</feature>
<dbReference type="InterPro" id="IPR053148">
    <property type="entry name" value="PD-DEXK-like_domain"/>
</dbReference>
<dbReference type="InterPro" id="IPR009362">
    <property type="entry name" value="YhcG_C"/>
</dbReference>
<organism evidence="3 4">
    <name type="scientific">Oceanospirillum sediminis</name>
    <dbReference type="NCBI Taxonomy" id="2760088"/>
    <lineage>
        <taxon>Bacteria</taxon>
        <taxon>Pseudomonadati</taxon>
        <taxon>Pseudomonadota</taxon>
        <taxon>Gammaproteobacteria</taxon>
        <taxon>Oceanospirillales</taxon>
        <taxon>Oceanospirillaceae</taxon>
        <taxon>Oceanospirillum</taxon>
    </lineage>
</organism>
<comment type="caution">
    <text evidence="3">The sequence shown here is derived from an EMBL/GenBank/DDBJ whole genome shotgun (WGS) entry which is preliminary data.</text>
</comment>